<dbReference type="eggNOG" id="ENOG5031QVJ">
    <property type="taxonomic scope" value="Bacteria"/>
</dbReference>
<gene>
    <name evidence="2" type="ORF">MOPEL_060_00190</name>
</gene>
<evidence type="ECO:0000313" key="3">
    <source>
        <dbReference type="Proteomes" id="UP000004367"/>
    </source>
</evidence>
<name>H5UQU5_9MICO</name>
<dbReference type="EMBL" id="BAFE01000043">
    <property type="protein sequence ID" value="GAB48103.1"/>
    <property type="molecule type" value="Genomic_DNA"/>
</dbReference>
<feature type="chain" id="PRO_5003598986" evidence="1">
    <location>
        <begin position="29"/>
        <end position="514"/>
    </location>
</feature>
<dbReference type="STRING" id="1089455.MOPEL_060_00190"/>
<protein>
    <submittedName>
        <fullName evidence="2">Uncharacterized protein</fullName>
    </submittedName>
</protein>
<evidence type="ECO:0000256" key="1">
    <source>
        <dbReference type="SAM" id="SignalP"/>
    </source>
</evidence>
<dbReference type="OrthoDB" id="9855174at2"/>
<evidence type="ECO:0000313" key="2">
    <source>
        <dbReference type="EMBL" id="GAB48103.1"/>
    </source>
</evidence>
<dbReference type="RefSeq" id="WP_009482001.1">
    <property type="nucleotide sequence ID" value="NZ_BAFE01000043.1"/>
</dbReference>
<reference evidence="2 3" key="1">
    <citation type="submission" date="2012-02" db="EMBL/GenBank/DDBJ databases">
        <title>Whole genome shotgun sequence of Mobilicoccus pelagius NBRC 104925.</title>
        <authorList>
            <person name="Yoshida Y."/>
            <person name="Hosoyama A."/>
            <person name="Tsuchikane K."/>
            <person name="Katsumata H."/>
            <person name="Yamazaki S."/>
            <person name="Fujita N."/>
        </authorList>
    </citation>
    <scope>NUCLEOTIDE SEQUENCE [LARGE SCALE GENOMIC DNA]</scope>
    <source>
        <strain evidence="2 3">NBRC 104925</strain>
    </source>
</reference>
<feature type="signal peptide" evidence="1">
    <location>
        <begin position="1"/>
        <end position="28"/>
    </location>
</feature>
<comment type="caution">
    <text evidence="2">The sequence shown here is derived from an EMBL/GenBank/DDBJ whole genome shotgun (WGS) entry which is preliminary data.</text>
</comment>
<keyword evidence="1" id="KW-0732">Signal</keyword>
<organism evidence="2 3">
    <name type="scientific">Mobilicoccus pelagius NBRC 104925</name>
    <dbReference type="NCBI Taxonomy" id="1089455"/>
    <lineage>
        <taxon>Bacteria</taxon>
        <taxon>Bacillati</taxon>
        <taxon>Actinomycetota</taxon>
        <taxon>Actinomycetes</taxon>
        <taxon>Micrococcales</taxon>
        <taxon>Dermatophilaceae</taxon>
        <taxon>Mobilicoccus</taxon>
    </lineage>
</organism>
<sequence>MLHTYGRTLATVVALGLAGAGLATPATAATTTPKPKTVTIKPTQYPRLIDNPGANKDVIRFTNVPGASWSLDGVTVQFDAGRSTADRKVTVKSQATLVATTGDTTPYTLAPGTPGAWNFPGPTADEAAPVDGTTVVVTWNDLPGDKRDTVTLTKVSGVTYTVDTDGDTATTNDIRVLDADAFGTKAALTVPATSETTVTPSLAEGYKADPLKLLPGTFTSTVTASAEVALTKATLDALISVGENPLDATKGYGPGSAVETVKVLGVPGVKFKVGSRKAVAVNGVGYLPVDPDDIPAGKVTVTVQAGKGYTAPADYSKSLDFTDGTTAPTAVVTDADVKAQDKGGISADNLTIKASQGMTWWVGQADKTGKIKFAAQKPGKNGVITYKAKHASKPTTPDEKATVHVKAVANRGWLVDTTNLKTTEYEFKRDATVIAADNRVVSGTDVTFHPYEGISAWNVTYTTKVGTKTAAKRLAVKPIDITNTGATTMTIPFADATDLKAEPKVMKDYTAATQ</sequence>
<accession>H5UQU5</accession>
<proteinExistence type="predicted"/>
<dbReference type="Proteomes" id="UP000004367">
    <property type="component" value="Unassembled WGS sequence"/>
</dbReference>
<keyword evidence="3" id="KW-1185">Reference proteome</keyword>
<dbReference type="AlphaFoldDB" id="H5UQU5"/>